<dbReference type="KEGG" id="sku:Sulku_2609"/>
<dbReference type="SUPFAM" id="SSF46626">
    <property type="entry name" value="Cytochrome c"/>
    <property type="match status" value="1"/>
</dbReference>
<dbReference type="RefSeq" id="WP_013449876.1">
    <property type="nucleotide sequence ID" value="NC_014754.1"/>
</dbReference>
<dbReference type="eggNOG" id="COG2863">
    <property type="taxonomic scope" value="Bacteria"/>
</dbReference>
<sequence>MKKSLMVVATLIALGFVSAHAAEDGAALYKKCVSCHGAAGEKAALGKSKIIKEMSAAQITTALKGYKDGSYGGAQKGLMKGQVASLNDAQITALATHIAK</sequence>
<dbReference type="HOGENOM" id="CLU_128253_3_1_7"/>
<geneLocation type="plasmid" evidence="7 8">
    <name>pSULKU01</name>
</geneLocation>
<dbReference type="GO" id="GO:0020037">
    <property type="term" value="F:heme binding"/>
    <property type="evidence" value="ECO:0007669"/>
    <property type="project" value="InterPro"/>
</dbReference>
<evidence type="ECO:0000313" key="7">
    <source>
        <dbReference type="EMBL" id="ADR35264.1"/>
    </source>
</evidence>
<name>E4U3J8_SULKY</name>
<dbReference type="GO" id="GO:0046872">
    <property type="term" value="F:metal ion binding"/>
    <property type="evidence" value="ECO:0007669"/>
    <property type="project" value="UniProtKB-KW"/>
</dbReference>
<reference evidence="7 8" key="1">
    <citation type="journal article" date="2012" name="Stand. Genomic Sci.">
        <title>Complete genome sequence of the sulfur compounds oxidizing chemolithoautotroph Sulfuricurvum kujiense type strain (YK-1(T)).</title>
        <authorList>
            <person name="Han C."/>
            <person name="Kotsyurbenko O."/>
            <person name="Chertkov O."/>
            <person name="Held B."/>
            <person name="Lapidus A."/>
            <person name="Nolan M."/>
            <person name="Lucas S."/>
            <person name="Hammon N."/>
            <person name="Deshpande S."/>
            <person name="Cheng J.F."/>
            <person name="Tapia R."/>
            <person name="Goodwin L.A."/>
            <person name="Pitluck S."/>
            <person name="Liolios K."/>
            <person name="Pagani I."/>
            <person name="Ivanova N."/>
            <person name="Mavromatis K."/>
            <person name="Mikhailova N."/>
            <person name="Pati A."/>
            <person name="Chen A."/>
            <person name="Palaniappan K."/>
            <person name="Land M."/>
            <person name="Hauser L."/>
            <person name="Chang Y.J."/>
            <person name="Jeffries C.D."/>
            <person name="Brambilla E.M."/>
            <person name="Rohde M."/>
            <person name="Spring S."/>
            <person name="Sikorski J."/>
            <person name="Goker M."/>
            <person name="Woyke T."/>
            <person name="Bristow J."/>
            <person name="Eisen J.A."/>
            <person name="Markowitz V."/>
            <person name="Hugenholtz P."/>
            <person name="Kyrpides N.C."/>
            <person name="Klenk H.P."/>
            <person name="Detter J.C."/>
        </authorList>
    </citation>
    <scope>NUCLEOTIDE SEQUENCE [LARGE SCALE GENOMIC DNA]</scope>
    <source>
        <strain evidence="8">ATCC BAA-921 / DSM 16994 / JCM 11577 / YK-1</strain>
    </source>
</reference>
<evidence type="ECO:0000256" key="5">
    <source>
        <dbReference type="SAM" id="SignalP"/>
    </source>
</evidence>
<evidence type="ECO:0000313" key="8">
    <source>
        <dbReference type="Proteomes" id="UP000008721"/>
    </source>
</evidence>
<dbReference type="PROSITE" id="PS51007">
    <property type="entry name" value="CYTC"/>
    <property type="match status" value="1"/>
</dbReference>
<keyword evidence="5" id="KW-0732">Signal</keyword>
<feature type="domain" description="Cytochrome c" evidence="6">
    <location>
        <begin position="20"/>
        <end position="100"/>
    </location>
</feature>
<gene>
    <name evidence="7" type="ordered locus">Sulku_2609</name>
</gene>
<evidence type="ECO:0000256" key="2">
    <source>
        <dbReference type="ARBA" id="ARBA00022723"/>
    </source>
</evidence>
<dbReference type="InterPro" id="IPR009056">
    <property type="entry name" value="Cyt_c-like_dom"/>
</dbReference>
<dbReference type="AlphaFoldDB" id="E4U3J8"/>
<evidence type="ECO:0000256" key="1">
    <source>
        <dbReference type="ARBA" id="ARBA00022617"/>
    </source>
</evidence>
<keyword evidence="7" id="KW-0614">Plasmid</keyword>
<dbReference type="InterPro" id="IPR036909">
    <property type="entry name" value="Cyt_c-like_dom_sf"/>
</dbReference>
<keyword evidence="2 4" id="KW-0479">Metal-binding</keyword>
<organism evidence="7 8">
    <name type="scientific">Sulfuricurvum kujiense (strain ATCC BAA-921 / DSM 16994 / JCM 11577 / YK-1)</name>
    <dbReference type="NCBI Taxonomy" id="709032"/>
    <lineage>
        <taxon>Bacteria</taxon>
        <taxon>Pseudomonadati</taxon>
        <taxon>Campylobacterota</taxon>
        <taxon>Epsilonproteobacteria</taxon>
        <taxon>Campylobacterales</taxon>
        <taxon>Sulfurimonadaceae</taxon>
        <taxon>Sulfuricurvum</taxon>
    </lineage>
</organism>
<keyword evidence="1 4" id="KW-0349">Heme</keyword>
<evidence type="ECO:0000259" key="6">
    <source>
        <dbReference type="PROSITE" id="PS51007"/>
    </source>
</evidence>
<feature type="signal peptide" evidence="5">
    <location>
        <begin position="1"/>
        <end position="21"/>
    </location>
</feature>
<dbReference type="GO" id="GO:0009055">
    <property type="term" value="F:electron transfer activity"/>
    <property type="evidence" value="ECO:0007669"/>
    <property type="project" value="InterPro"/>
</dbReference>
<proteinExistence type="predicted"/>
<dbReference type="OrthoDB" id="5340148at2"/>
<accession>E4U3J8</accession>
<dbReference type="Gene3D" id="1.10.760.10">
    <property type="entry name" value="Cytochrome c-like domain"/>
    <property type="match status" value="1"/>
</dbReference>
<keyword evidence="3 4" id="KW-0408">Iron</keyword>
<evidence type="ECO:0000256" key="3">
    <source>
        <dbReference type="ARBA" id="ARBA00023004"/>
    </source>
</evidence>
<evidence type="ECO:0000256" key="4">
    <source>
        <dbReference type="PROSITE-ProRule" id="PRU00433"/>
    </source>
</evidence>
<keyword evidence="8" id="KW-1185">Reference proteome</keyword>
<dbReference type="EMBL" id="CP002356">
    <property type="protein sequence ID" value="ADR35264.1"/>
    <property type="molecule type" value="Genomic_DNA"/>
</dbReference>
<protein>
    <submittedName>
        <fullName evidence="7">Cytochrome c</fullName>
    </submittedName>
</protein>
<dbReference type="Pfam" id="PF00034">
    <property type="entry name" value="Cytochrom_C"/>
    <property type="match status" value="1"/>
</dbReference>
<feature type="chain" id="PRO_5003188522" evidence="5">
    <location>
        <begin position="22"/>
        <end position="100"/>
    </location>
</feature>
<dbReference type="Proteomes" id="UP000008721">
    <property type="component" value="Plasmid pSULKU01"/>
</dbReference>